<comment type="function">
    <text evidence="11">RNA helicase.</text>
</comment>
<dbReference type="Pfam" id="PF00271">
    <property type="entry name" value="Helicase_C"/>
    <property type="match status" value="1"/>
</dbReference>
<dbReference type="Gene3D" id="3.40.50.300">
    <property type="entry name" value="P-loop containing nucleotide triphosphate hydrolases"/>
    <property type="match status" value="2"/>
</dbReference>
<dbReference type="PROSITE" id="PS51192">
    <property type="entry name" value="HELICASE_ATP_BIND_1"/>
    <property type="match status" value="1"/>
</dbReference>
<dbReference type="EMBL" id="JBFTWV010000027">
    <property type="protein sequence ID" value="KAL2796388.1"/>
    <property type="molecule type" value="Genomic_DNA"/>
</dbReference>
<dbReference type="Pfam" id="PF00270">
    <property type="entry name" value="DEAD"/>
    <property type="match status" value="1"/>
</dbReference>
<dbReference type="EC" id="3.6.4.13" evidence="11"/>
<keyword evidence="9" id="KW-0539">Nucleus</keyword>
<evidence type="ECO:0000256" key="7">
    <source>
        <dbReference type="ARBA" id="ARBA00022840"/>
    </source>
</evidence>
<feature type="region of interest" description="Disordered" evidence="12">
    <location>
        <begin position="712"/>
        <end position="789"/>
    </location>
</feature>
<comment type="catalytic activity">
    <reaction evidence="10 11">
        <text>ATP + H2O = ADP + phosphate + H(+)</text>
        <dbReference type="Rhea" id="RHEA:13065"/>
        <dbReference type="ChEBI" id="CHEBI:15377"/>
        <dbReference type="ChEBI" id="CHEBI:15378"/>
        <dbReference type="ChEBI" id="CHEBI:30616"/>
        <dbReference type="ChEBI" id="CHEBI:43474"/>
        <dbReference type="ChEBI" id="CHEBI:456216"/>
        <dbReference type="EC" id="3.6.4.13"/>
    </reaction>
</comment>
<name>A0ABR4GBH4_9EURO</name>
<dbReference type="GO" id="GO:0016787">
    <property type="term" value="F:hydrolase activity"/>
    <property type="evidence" value="ECO:0007669"/>
    <property type="project" value="UniProtKB-KW"/>
</dbReference>
<dbReference type="SMART" id="SM00490">
    <property type="entry name" value="HELICc"/>
    <property type="match status" value="1"/>
</dbReference>
<keyword evidence="6 11" id="KW-0347">Helicase</keyword>
<feature type="compositionally biased region" description="Basic and acidic residues" evidence="12">
    <location>
        <begin position="484"/>
        <end position="494"/>
    </location>
</feature>
<dbReference type="InterPro" id="IPR011545">
    <property type="entry name" value="DEAD/DEAH_box_helicase_dom"/>
</dbReference>
<evidence type="ECO:0000256" key="8">
    <source>
        <dbReference type="ARBA" id="ARBA00022884"/>
    </source>
</evidence>
<gene>
    <name evidence="15" type="ORF">BJX66DRAFT_140726</name>
</gene>
<dbReference type="InterPro" id="IPR014001">
    <property type="entry name" value="Helicase_ATP-bd"/>
</dbReference>
<comment type="subcellular location">
    <subcellularLocation>
        <location evidence="1">Nucleus</location>
        <location evidence="1">Nucleolus</location>
    </subcellularLocation>
</comment>
<evidence type="ECO:0000256" key="12">
    <source>
        <dbReference type="SAM" id="MobiDB-lite"/>
    </source>
</evidence>
<keyword evidence="7 11" id="KW-0067">ATP-binding</keyword>
<keyword evidence="16" id="KW-1185">Reference proteome</keyword>
<evidence type="ECO:0000256" key="2">
    <source>
        <dbReference type="ARBA" id="ARBA00022517"/>
    </source>
</evidence>
<accession>A0ABR4GBH4</accession>
<reference evidence="15 16" key="1">
    <citation type="submission" date="2024-07" db="EMBL/GenBank/DDBJ databases">
        <title>Section-level genome sequencing and comparative genomics of Aspergillus sections Usti and Cavernicolus.</title>
        <authorList>
            <consortium name="Lawrence Berkeley National Laboratory"/>
            <person name="Nybo J.L."/>
            <person name="Vesth T.C."/>
            <person name="Theobald S."/>
            <person name="Frisvad J.C."/>
            <person name="Larsen T.O."/>
            <person name="Kjaerboelling I."/>
            <person name="Rothschild-Mancinelli K."/>
            <person name="Lyhne E.K."/>
            <person name="Kogle M.E."/>
            <person name="Barry K."/>
            <person name="Clum A."/>
            <person name="Na H."/>
            <person name="Ledsgaard L."/>
            <person name="Lin J."/>
            <person name="Lipzen A."/>
            <person name="Kuo A."/>
            <person name="Riley R."/>
            <person name="Mondo S."/>
            <person name="Labutti K."/>
            <person name="Haridas S."/>
            <person name="Pangalinan J."/>
            <person name="Salamov A.A."/>
            <person name="Simmons B.A."/>
            <person name="Magnuson J.K."/>
            <person name="Chen J."/>
            <person name="Drula E."/>
            <person name="Henrissat B."/>
            <person name="Wiebenga A."/>
            <person name="Lubbers R.J."/>
            <person name="Gomes A.C."/>
            <person name="Makela M.R."/>
            <person name="Stajich J."/>
            <person name="Grigoriev I.V."/>
            <person name="Mortensen U.H."/>
            <person name="De Vries R.P."/>
            <person name="Baker S.E."/>
            <person name="Andersen M.R."/>
        </authorList>
    </citation>
    <scope>NUCLEOTIDE SEQUENCE [LARGE SCALE GENOMIC DNA]</scope>
    <source>
        <strain evidence="15 16">CBS 209.92</strain>
    </source>
</reference>
<keyword evidence="2" id="KW-0690">Ribosome biogenesis</keyword>
<organism evidence="15 16">
    <name type="scientific">Aspergillus keveii</name>
    <dbReference type="NCBI Taxonomy" id="714993"/>
    <lineage>
        <taxon>Eukaryota</taxon>
        <taxon>Fungi</taxon>
        <taxon>Dikarya</taxon>
        <taxon>Ascomycota</taxon>
        <taxon>Pezizomycotina</taxon>
        <taxon>Eurotiomycetes</taxon>
        <taxon>Eurotiomycetidae</taxon>
        <taxon>Eurotiales</taxon>
        <taxon>Aspergillaceae</taxon>
        <taxon>Aspergillus</taxon>
        <taxon>Aspergillus subgen. Nidulantes</taxon>
    </lineage>
</organism>
<feature type="region of interest" description="Disordered" evidence="12">
    <location>
        <begin position="22"/>
        <end position="140"/>
    </location>
</feature>
<keyword evidence="3" id="KW-0698">rRNA processing</keyword>
<comment type="domain">
    <text evidence="11">The Q motif is unique to and characteristic of the DEAD box family of RNA helicases and controls ATP binding and hydrolysis.</text>
</comment>
<sequence>MADDGMLLNFALPSTIIAPEAKIKGGTWRDRLSVKKIAEHRKNNPKKDGDGEEKTGGDGPRNPNRIEVSGDRPAKRQRTDGGGEGYQGRQQGQGQGRGPKKLGNGQVVSSLFSKNPRPRNAVENTDKKGEEIEDAKPTNAPLIDGLDTFTNLGLSATLGAHLLTKLELKAPTAIQKASISQLLKEESDAFIQAETGSGKTLAYLLPLVQRIMDLSKAKKEGDESGELNVHRDSGLFAIVLAPTRELCKQISVVLEGLLRCANWIVAGTVIGGEKKKSEKARLRKGLNILVATPGRLADHLENTQALDVSNVRWLVLDEGDRLMELGFEQELQGIISKLDARQRPSRIPGVPTKRATILCSATLKMNVQKLGEISLKDAVHIKADPADEDGEKKDGDDEDVAFRVPAQLKQSYAIVASKLRLVSLTAYMKRTFMRKGSVMKAIIFVSCADSVNFHFEVFTRKLQAQDATEEKEDSSSSSDEDTDTKEKSKEDEKPTPASIAGTIAPATAFSNPSNAVTMFKLHGSLPQHVRTSTLQTFAKNRDPSVLICTDVASRGLDLPNVDLVVEYDPAFSADEHLHRIGRTARLGRDGRAHIFLLPGCEENYVEILKRGYRDGGKALTRTTADEMLKRGFGGNVQSQNRDWDDKASDWQLELERWALENPEYLEMARRAYQSHIRAYATHVANERHIFNIKELHLGHLAKSFALRDRPGKINVPGLRPGKEESKRDFKAERRSVGAGKKRKAGAGYGGGRDDDDDGPSATTDTTLAAQKMRAKMREQMAGASEFNLA</sequence>
<dbReference type="SMART" id="SM00487">
    <property type="entry name" value="DEXDc"/>
    <property type="match status" value="1"/>
</dbReference>
<dbReference type="PROSITE" id="PS51194">
    <property type="entry name" value="HELICASE_CTER"/>
    <property type="match status" value="1"/>
</dbReference>
<feature type="domain" description="Helicase C-terminal" evidence="14">
    <location>
        <begin position="407"/>
        <end position="644"/>
    </location>
</feature>
<evidence type="ECO:0000256" key="9">
    <source>
        <dbReference type="ARBA" id="ARBA00023242"/>
    </source>
</evidence>
<comment type="caution">
    <text evidence="15">The sequence shown here is derived from an EMBL/GenBank/DDBJ whole genome shotgun (WGS) entry which is preliminary data.</text>
</comment>
<feature type="compositionally biased region" description="Basic and acidic residues" evidence="12">
    <location>
        <begin position="22"/>
        <end position="56"/>
    </location>
</feature>
<dbReference type="Pfam" id="PF13959">
    <property type="entry name" value="CTE_SPB4"/>
    <property type="match status" value="1"/>
</dbReference>
<keyword evidence="8 11" id="KW-0694">RNA-binding</keyword>
<dbReference type="SMART" id="SM01178">
    <property type="entry name" value="DUF4217"/>
    <property type="match status" value="1"/>
</dbReference>
<keyword evidence="5 11" id="KW-0378">Hydrolase</keyword>
<evidence type="ECO:0000256" key="11">
    <source>
        <dbReference type="RuleBase" id="RU365068"/>
    </source>
</evidence>
<evidence type="ECO:0000313" key="15">
    <source>
        <dbReference type="EMBL" id="KAL2796388.1"/>
    </source>
</evidence>
<dbReference type="CDD" id="cd17949">
    <property type="entry name" value="DEADc_DDX31"/>
    <property type="match status" value="1"/>
</dbReference>
<dbReference type="SUPFAM" id="SSF52540">
    <property type="entry name" value="P-loop containing nucleoside triphosphate hydrolases"/>
    <property type="match status" value="1"/>
</dbReference>
<dbReference type="InterPro" id="IPR001650">
    <property type="entry name" value="Helicase_C-like"/>
</dbReference>
<evidence type="ECO:0000313" key="16">
    <source>
        <dbReference type="Proteomes" id="UP001610563"/>
    </source>
</evidence>
<comment type="similarity">
    <text evidence="11">Belongs to the DEAD box helicase family.</text>
</comment>
<evidence type="ECO:0000256" key="3">
    <source>
        <dbReference type="ARBA" id="ARBA00022552"/>
    </source>
</evidence>
<feature type="compositionally biased region" description="Acidic residues" evidence="12">
    <location>
        <begin position="467"/>
        <end position="483"/>
    </location>
</feature>
<feature type="compositionally biased region" description="Basic and acidic residues" evidence="12">
    <location>
        <begin position="124"/>
        <end position="136"/>
    </location>
</feature>
<dbReference type="Proteomes" id="UP001610563">
    <property type="component" value="Unassembled WGS sequence"/>
</dbReference>
<evidence type="ECO:0000256" key="6">
    <source>
        <dbReference type="ARBA" id="ARBA00022806"/>
    </source>
</evidence>
<evidence type="ECO:0000256" key="5">
    <source>
        <dbReference type="ARBA" id="ARBA00022801"/>
    </source>
</evidence>
<dbReference type="CDD" id="cd18787">
    <property type="entry name" value="SF2_C_DEAD"/>
    <property type="match status" value="1"/>
</dbReference>
<feature type="compositionally biased region" description="Gly residues" evidence="12">
    <location>
        <begin position="82"/>
        <end position="97"/>
    </location>
</feature>
<keyword evidence="4 11" id="KW-0547">Nucleotide-binding</keyword>
<dbReference type="InterPro" id="IPR027417">
    <property type="entry name" value="P-loop_NTPase"/>
</dbReference>
<evidence type="ECO:0000259" key="13">
    <source>
        <dbReference type="PROSITE" id="PS51192"/>
    </source>
</evidence>
<feature type="compositionally biased region" description="Basic and acidic residues" evidence="12">
    <location>
        <begin position="720"/>
        <end position="735"/>
    </location>
</feature>
<evidence type="ECO:0000259" key="14">
    <source>
        <dbReference type="PROSITE" id="PS51194"/>
    </source>
</evidence>
<feature type="compositionally biased region" description="Basic and acidic residues" evidence="12">
    <location>
        <begin position="68"/>
        <end position="81"/>
    </location>
</feature>
<dbReference type="InterPro" id="IPR025313">
    <property type="entry name" value="SPB4-like_CTE"/>
</dbReference>
<proteinExistence type="inferred from homology"/>
<evidence type="ECO:0000256" key="10">
    <source>
        <dbReference type="ARBA" id="ARBA00047984"/>
    </source>
</evidence>
<feature type="domain" description="Helicase ATP-binding" evidence="13">
    <location>
        <begin position="180"/>
        <end position="381"/>
    </location>
</feature>
<protein>
    <recommendedName>
        <fullName evidence="11">ATP-dependent RNA helicase</fullName>
        <ecNumber evidence="11">3.6.4.13</ecNumber>
    </recommendedName>
</protein>
<evidence type="ECO:0000256" key="1">
    <source>
        <dbReference type="ARBA" id="ARBA00004604"/>
    </source>
</evidence>
<dbReference type="PANTHER" id="PTHR24031">
    <property type="entry name" value="RNA HELICASE"/>
    <property type="match status" value="1"/>
</dbReference>
<feature type="region of interest" description="Disordered" evidence="12">
    <location>
        <begin position="464"/>
        <end position="504"/>
    </location>
</feature>
<evidence type="ECO:0000256" key="4">
    <source>
        <dbReference type="ARBA" id="ARBA00022741"/>
    </source>
</evidence>